<reference evidence="1" key="1">
    <citation type="submission" date="2020-05" db="EMBL/GenBank/DDBJ databases">
        <title>Phylogenomic resolution of chytrid fungi.</title>
        <authorList>
            <person name="Stajich J.E."/>
            <person name="Amses K."/>
            <person name="Simmons R."/>
            <person name="Seto K."/>
            <person name="Myers J."/>
            <person name="Bonds A."/>
            <person name="Quandt C.A."/>
            <person name="Barry K."/>
            <person name="Liu P."/>
            <person name="Grigoriev I."/>
            <person name="Longcore J.E."/>
            <person name="James T.Y."/>
        </authorList>
    </citation>
    <scope>NUCLEOTIDE SEQUENCE</scope>
    <source>
        <strain evidence="1">JEL0318</strain>
    </source>
</reference>
<dbReference type="EMBL" id="JADGJD010000712">
    <property type="protein sequence ID" value="KAJ3048964.1"/>
    <property type="molecule type" value="Genomic_DNA"/>
</dbReference>
<evidence type="ECO:0000313" key="1">
    <source>
        <dbReference type="EMBL" id="KAJ3048964.1"/>
    </source>
</evidence>
<gene>
    <name evidence="1" type="ORF">HK097_010043</name>
</gene>
<accession>A0AAD5X435</accession>
<comment type="caution">
    <text evidence="1">The sequence shown here is derived from an EMBL/GenBank/DDBJ whole genome shotgun (WGS) entry which is preliminary data.</text>
</comment>
<proteinExistence type="predicted"/>
<name>A0AAD5X435_9FUNG</name>
<dbReference type="Proteomes" id="UP001212841">
    <property type="component" value="Unassembled WGS sequence"/>
</dbReference>
<sequence length="186" mass="20823">MADEAPTWLTDAPLGAMYQDLETYATVDDDFLLAEKLQLEEALGTSAIATGLPTKAPGALVEVATYLRDIDEDHCSTHEITNRRKRAFQEDFDFVVASQLEDAGRGDAELWKLDAMVARRLNRLEEEEQNEDEEEGYLDRLSAASFDMESSYREVKVRIRPPTSPLPSTRMQCHCHLGAIANSPTT</sequence>
<dbReference type="AlphaFoldDB" id="A0AAD5X435"/>
<evidence type="ECO:0000313" key="2">
    <source>
        <dbReference type="Proteomes" id="UP001212841"/>
    </source>
</evidence>
<keyword evidence="2" id="KW-1185">Reference proteome</keyword>
<protein>
    <submittedName>
        <fullName evidence="1">Uncharacterized protein</fullName>
    </submittedName>
</protein>
<organism evidence="1 2">
    <name type="scientific">Rhizophlyctis rosea</name>
    <dbReference type="NCBI Taxonomy" id="64517"/>
    <lineage>
        <taxon>Eukaryota</taxon>
        <taxon>Fungi</taxon>
        <taxon>Fungi incertae sedis</taxon>
        <taxon>Chytridiomycota</taxon>
        <taxon>Chytridiomycota incertae sedis</taxon>
        <taxon>Chytridiomycetes</taxon>
        <taxon>Rhizophlyctidales</taxon>
        <taxon>Rhizophlyctidaceae</taxon>
        <taxon>Rhizophlyctis</taxon>
    </lineage>
</organism>